<dbReference type="InterPro" id="IPR029039">
    <property type="entry name" value="Flavoprotein-like_sf"/>
</dbReference>
<evidence type="ECO:0000313" key="4">
    <source>
        <dbReference type="EMBL" id="SMG56809.1"/>
    </source>
</evidence>
<dbReference type="Proteomes" id="UP000193834">
    <property type="component" value="Unassembled WGS sequence"/>
</dbReference>
<dbReference type="STRING" id="1852522.SAMN06295960_4270"/>
<dbReference type="PANTHER" id="PTHR43278">
    <property type="entry name" value="NAD(P)H-DEPENDENT FMN-CONTAINING OXIDOREDUCTASE YWQN-RELATED"/>
    <property type="match status" value="1"/>
</dbReference>
<accession>A0A1X7LUI0</accession>
<sequence length="180" mass="20412">MYIIQGSSRENGNTEQLTAILTKGIQVESVNLRDKKILQIVDGRHAESGFMPVEDDMASIVDAMLKHDTLVFATPLYWYGMSGHMKTFIDRWSQCLRDEALQFKERMQGKKVYVVIVGGPKAKMTGLPLVQQFQHICSFMGMSLEGWIIGRGSKPGDVLLDQETIAQAKEWNREWSEEAK</sequence>
<gene>
    <name evidence="4" type="ORF">SAMN06295960_4270</name>
</gene>
<dbReference type="AlphaFoldDB" id="A0A1X7LUI0"/>
<keyword evidence="2" id="KW-0288">FMN</keyword>
<name>A0A1X7LUI0_9BACL</name>
<dbReference type="OrthoDB" id="9805976at2"/>
<dbReference type="RefSeq" id="WP_085497796.1">
    <property type="nucleotide sequence ID" value="NZ_FXAZ01000007.1"/>
</dbReference>
<reference evidence="4 5" key="1">
    <citation type="submission" date="2017-04" db="EMBL/GenBank/DDBJ databases">
        <authorList>
            <person name="Afonso C.L."/>
            <person name="Miller P.J."/>
            <person name="Scott M.A."/>
            <person name="Spackman E."/>
            <person name="Goraichik I."/>
            <person name="Dimitrov K.M."/>
            <person name="Suarez D.L."/>
            <person name="Swayne D.E."/>
        </authorList>
    </citation>
    <scope>NUCLEOTIDE SEQUENCE [LARGE SCALE GENOMIC DNA]</scope>
    <source>
        <strain evidence="4 5">11</strain>
    </source>
</reference>
<dbReference type="EMBL" id="FXAZ01000007">
    <property type="protein sequence ID" value="SMG56809.1"/>
    <property type="molecule type" value="Genomic_DNA"/>
</dbReference>
<evidence type="ECO:0000259" key="3">
    <source>
        <dbReference type="Pfam" id="PF03358"/>
    </source>
</evidence>
<keyword evidence="1" id="KW-0285">Flavoprotein</keyword>
<organism evidence="4 5">
    <name type="scientific">Paenibacillus aquistagni</name>
    <dbReference type="NCBI Taxonomy" id="1852522"/>
    <lineage>
        <taxon>Bacteria</taxon>
        <taxon>Bacillati</taxon>
        <taxon>Bacillota</taxon>
        <taxon>Bacilli</taxon>
        <taxon>Bacillales</taxon>
        <taxon>Paenibacillaceae</taxon>
        <taxon>Paenibacillus</taxon>
    </lineage>
</organism>
<dbReference type="SUPFAM" id="SSF52218">
    <property type="entry name" value="Flavoproteins"/>
    <property type="match status" value="1"/>
</dbReference>
<dbReference type="GO" id="GO:0016491">
    <property type="term" value="F:oxidoreductase activity"/>
    <property type="evidence" value="ECO:0007669"/>
    <property type="project" value="InterPro"/>
</dbReference>
<keyword evidence="5" id="KW-1185">Reference proteome</keyword>
<dbReference type="Pfam" id="PF03358">
    <property type="entry name" value="FMN_red"/>
    <property type="match status" value="1"/>
</dbReference>
<dbReference type="PANTHER" id="PTHR43278:SF4">
    <property type="entry name" value="NAD(P)H-DEPENDENT FMN-CONTAINING OXIDOREDUCTASE YWQN-RELATED"/>
    <property type="match status" value="1"/>
</dbReference>
<evidence type="ECO:0000256" key="1">
    <source>
        <dbReference type="ARBA" id="ARBA00022630"/>
    </source>
</evidence>
<dbReference type="Gene3D" id="3.40.50.360">
    <property type="match status" value="1"/>
</dbReference>
<dbReference type="InterPro" id="IPR051796">
    <property type="entry name" value="ISF_SsuE-like"/>
</dbReference>
<protein>
    <submittedName>
        <fullName evidence="4">Multimeric flavodoxin WrbA</fullName>
    </submittedName>
</protein>
<dbReference type="InterPro" id="IPR005025">
    <property type="entry name" value="FMN_Rdtase-like_dom"/>
</dbReference>
<proteinExistence type="predicted"/>
<evidence type="ECO:0000256" key="2">
    <source>
        <dbReference type="ARBA" id="ARBA00022643"/>
    </source>
</evidence>
<feature type="domain" description="NADPH-dependent FMN reductase-like" evidence="3">
    <location>
        <begin position="3"/>
        <end position="142"/>
    </location>
</feature>
<evidence type="ECO:0000313" key="5">
    <source>
        <dbReference type="Proteomes" id="UP000193834"/>
    </source>
</evidence>